<evidence type="ECO:0000259" key="2">
    <source>
        <dbReference type="Pfam" id="PF00327"/>
    </source>
</evidence>
<proteinExistence type="inferred from homology"/>
<dbReference type="Gene3D" id="1.10.15.30">
    <property type="match status" value="1"/>
</dbReference>
<dbReference type="Gene3D" id="3.30.1390.20">
    <property type="entry name" value="Ribosomal protein L30, ferredoxin-like fold domain"/>
    <property type="match status" value="1"/>
</dbReference>
<accession>B3T584</accession>
<sequence>MSNTILVLNVRGTINAPYGVRQTLDCLKISRRHRATIVKDHPTLRGMLKRSKEFIAWCDADAEIIGALLDSRGMMKGGRPVPKNDLEKLGFKSMKDMAQVIASGDRSLASIKDLKPSFALAPPRGGYKKSTRRSYGEGGVLGANPALKSLVKIMI</sequence>
<dbReference type="GO" id="GO:0003723">
    <property type="term" value="F:RNA binding"/>
    <property type="evidence" value="ECO:0007669"/>
    <property type="project" value="TreeGrafter"/>
</dbReference>
<dbReference type="Pfam" id="PF00327">
    <property type="entry name" value="Ribosomal_L30"/>
    <property type="match status" value="1"/>
</dbReference>
<dbReference type="InterPro" id="IPR039699">
    <property type="entry name" value="Ribosomal_uL30"/>
</dbReference>
<dbReference type="InterPro" id="IPR036919">
    <property type="entry name" value="Ribo_uL30_ferredoxin-like_sf"/>
</dbReference>
<dbReference type="GO" id="GO:0003735">
    <property type="term" value="F:structural constituent of ribosome"/>
    <property type="evidence" value="ECO:0007669"/>
    <property type="project" value="TreeGrafter"/>
</dbReference>
<dbReference type="InterPro" id="IPR016082">
    <property type="entry name" value="Ribosomal_uL30_ferredoxin-like"/>
</dbReference>
<reference evidence="3" key="1">
    <citation type="journal article" date="2008" name="ISME J.">
        <title>Genomic patterns of recombination, clonal divergence and environment in marine microbial populations.</title>
        <authorList>
            <person name="Konstantinidis K.T."/>
            <person name="Delong E.F."/>
        </authorList>
    </citation>
    <scope>NUCLEOTIDE SEQUENCE</scope>
</reference>
<protein>
    <submittedName>
        <fullName evidence="3">Putative ribosomal protein L30p/L7e</fullName>
    </submittedName>
</protein>
<feature type="domain" description="Large ribosomal subunit protein uL30-like ferredoxin-like fold" evidence="2">
    <location>
        <begin position="7"/>
        <end position="54"/>
    </location>
</feature>
<dbReference type="SUPFAM" id="SSF55129">
    <property type="entry name" value="Ribosomal protein L30p/L7e"/>
    <property type="match status" value="1"/>
</dbReference>
<keyword evidence="3" id="KW-0687">Ribonucleoprotein</keyword>
<evidence type="ECO:0000313" key="3">
    <source>
        <dbReference type="EMBL" id="ABZ07743.1"/>
    </source>
</evidence>
<keyword evidence="3" id="KW-0689">Ribosomal protein</keyword>
<dbReference type="EMBL" id="EU016608">
    <property type="protein sequence ID" value="ABZ07743.1"/>
    <property type="molecule type" value="Genomic_DNA"/>
</dbReference>
<gene>
    <name evidence="3" type="ORF">ALOHA_HF4000ANIW141A21ctg1g28</name>
</gene>
<dbReference type="GO" id="GO:0000463">
    <property type="term" value="P:maturation of LSU-rRNA from tricistronic rRNA transcript (SSU-rRNA, 5.8S rRNA, LSU-rRNA)"/>
    <property type="evidence" value="ECO:0007669"/>
    <property type="project" value="TreeGrafter"/>
</dbReference>
<dbReference type="PANTHER" id="PTHR11524">
    <property type="entry name" value="60S RIBOSOMAL PROTEIN L7"/>
    <property type="match status" value="1"/>
</dbReference>
<comment type="similarity">
    <text evidence="1">Belongs to the universal ribosomal protein uL30 family.</text>
</comment>
<evidence type="ECO:0000256" key="1">
    <source>
        <dbReference type="ARBA" id="ARBA00007594"/>
    </source>
</evidence>
<dbReference type="AlphaFoldDB" id="B3T584"/>
<dbReference type="PANTHER" id="PTHR11524:SF16">
    <property type="entry name" value="LARGE RIBOSOMAL SUBUNIT PROTEIN UL30"/>
    <property type="match status" value="1"/>
</dbReference>
<organism evidence="3">
    <name type="scientific">uncultured marine microorganism HF4000_ANIW141A21</name>
    <dbReference type="NCBI Taxonomy" id="455535"/>
    <lineage>
        <taxon>unclassified sequences</taxon>
        <taxon>environmental samples</taxon>
    </lineage>
</organism>
<name>B3T584_9ZZZZ</name>